<accession>A0A9J6FUV3</accession>
<evidence type="ECO:0000256" key="1">
    <source>
        <dbReference type="SAM" id="MobiDB-lite"/>
    </source>
</evidence>
<sequence length="83" mass="9484">MEYTVEGEDISPEEYNDQKLWSRAIKAHDHLFAKNKSVDTTASPPGGTENGQGKNSKKETQKESTTQSREDNHYRAFRCPIIR</sequence>
<feature type="compositionally biased region" description="Basic and acidic residues" evidence="1">
    <location>
        <begin position="56"/>
        <end position="74"/>
    </location>
</feature>
<organism evidence="2 3">
    <name type="scientific">Haemaphysalis longicornis</name>
    <name type="common">Bush tick</name>
    <dbReference type="NCBI Taxonomy" id="44386"/>
    <lineage>
        <taxon>Eukaryota</taxon>
        <taxon>Metazoa</taxon>
        <taxon>Ecdysozoa</taxon>
        <taxon>Arthropoda</taxon>
        <taxon>Chelicerata</taxon>
        <taxon>Arachnida</taxon>
        <taxon>Acari</taxon>
        <taxon>Parasitiformes</taxon>
        <taxon>Ixodida</taxon>
        <taxon>Ixodoidea</taxon>
        <taxon>Ixodidae</taxon>
        <taxon>Haemaphysalinae</taxon>
        <taxon>Haemaphysalis</taxon>
    </lineage>
</organism>
<name>A0A9J6FUV3_HAELO</name>
<evidence type="ECO:0000313" key="3">
    <source>
        <dbReference type="Proteomes" id="UP000821853"/>
    </source>
</evidence>
<reference evidence="2 3" key="1">
    <citation type="journal article" date="2020" name="Cell">
        <title>Large-Scale Comparative Analyses of Tick Genomes Elucidate Their Genetic Diversity and Vector Capacities.</title>
        <authorList>
            <consortium name="Tick Genome and Microbiome Consortium (TIGMIC)"/>
            <person name="Jia N."/>
            <person name="Wang J."/>
            <person name="Shi W."/>
            <person name="Du L."/>
            <person name="Sun Y."/>
            <person name="Zhan W."/>
            <person name="Jiang J.F."/>
            <person name="Wang Q."/>
            <person name="Zhang B."/>
            <person name="Ji P."/>
            <person name="Bell-Sakyi L."/>
            <person name="Cui X.M."/>
            <person name="Yuan T.T."/>
            <person name="Jiang B.G."/>
            <person name="Yang W.F."/>
            <person name="Lam T.T."/>
            <person name="Chang Q.C."/>
            <person name="Ding S.J."/>
            <person name="Wang X.J."/>
            <person name="Zhu J.G."/>
            <person name="Ruan X.D."/>
            <person name="Zhao L."/>
            <person name="Wei J.T."/>
            <person name="Ye R.Z."/>
            <person name="Que T.C."/>
            <person name="Du C.H."/>
            <person name="Zhou Y.H."/>
            <person name="Cheng J.X."/>
            <person name="Dai P.F."/>
            <person name="Guo W.B."/>
            <person name="Han X.H."/>
            <person name="Huang E.J."/>
            <person name="Li L.F."/>
            <person name="Wei W."/>
            <person name="Gao Y.C."/>
            <person name="Liu J.Z."/>
            <person name="Shao H.Z."/>
            <person name="Wang X."/>
            <person name="Wang C.C."/>
            <person name="Yang T.C."/>
            <person name="Huo Q.B."/>
            <person name="Li W."/>
            <person name="Chen H.Y."/>
            <person name="Chen S.E."/>
            <person name="Zhou L.G."/>
            <person name="Ni X.B."/>
            <person name="Tian J.H."/>
            <person name="Sheng Y."/>
            <person name="Liu T."/>
            <person name="Pan Y.S."/>
            <person name="Xia L.Y."/>
            <person name="Li J."/>
            <person name="Zhao F."/>
            <person name="Cao W.C."/>
        </authorList>
    </citation>
    <scope>NUCLEOTIDE SEQUENCE [LARGE SCALE GENOMIC DNA]</scope>
    <source>
        <strain evidence="2">HaeL-2018</strain>
    </source>
</reference>
<gene>
    <name evidence="2" type="ORF">HPB48_021750</name>
</gene>
<dbReference type="EMBL" id="JABSTR010000004">
    <property type="protein sequence ID" value="KAH9366575.1"/>
    <property type="molecule type" value="Genomic_DNA"/>
</dbReference>
<comment type="caution">
    <text evidence="2">The sequence shown here is derived from an EMBL/GenBank/DDBJ whole genome shotgun (WGS) entry which is preliminary data.</text>
</comment>
<feature type="region of interest" description="Disordered" evidence="1">
    <location>
        <begin position="35"/>
        <end position="83"/>
    </location>
</feature>
<proteinExistence type="predicted"/>
<keyword evidence="3" id="KW-1185">Reference proteome</keyword>
<dbReference type="AlphaFoldDB" id="A0A9J6FUV3"/>
<evidence type="ECO:0000313" key="2">
    <source>
        <dbReference type="EMBL" id="KAH9366575.1"/>
    </source>
</evidence>
<dbReference type="VEuPathDB" id="VectorBase:HLOH_047542"/>
<protein>
    <submittedName>
        <fullName evidence="2">Uncharacterized protein</fullName>
    </submittedName>
</protein>
<dbReference type="Proteomes" id="UP000821853">
    <property type="component" value="Chromosome 2"/>
</dbReference>